<dbReference type="InterPro" id="IPR013103">
    <property type="entry name" value="RVT_2"/>
</dbReference>
<protein>
    <recommendedName>
        <fullName evidence="1">Reverse transcriptase Ty1/copia-type domain-containing protein</fullName>
    </recommendedName>
</protein>
<gene>
    <name evidence="2" type="ORF">PR001_g33332</name>
</gene>
<accession>A0A6A3G1I4</accession>
<comment type="caution">
    <text evidence="2">The sequence shown here is derived from an EMBL/GenBank/DDBJ whole genome shotgun (WGS) entry which is preliminary data.</text>
</comment>
<dbReference type="Pfam" id="PF07727">
    <property type="entry name" value="RVT_2"/>
    <property type="match status" value="1"/>
</dbReference>
<name>A0A6A3G1I4_9STRA</name>
<feature type="domain" description="Reverse transcriptase Ty1/copia-type" evidence="1">
    <location>
        <begin position="1"/>
        <end position="74"/>
    </location>
</feature>
<sequence length="168" mass="18458">MIIAAKTSEDIREVKDALKNAFKMKELGPAKFILGMEIDHDMTAGTLKIKQTRYIDDVVERFGQENAKPVDNPCAAGLKLSKTQSPGTDAEQNAMRSKPYRLPAVHPDVYASGYRVRGHSAFAFPGEPRTSTLERCSACATIPQVDAPVRNNLPRWNAQCDAQGVLGR</sequence>
<reference evidence="2 3" key="1">
    <citation type="submission" date="2018-09" db="EMBL/GenBank/DDBJ databases">
        <title>Genomic investigation of the strawberry pathogen Phytophthora fragariae indicates pathogenicity is determined by transcriptional variation in three key races.</title>
        <authorList>
            <person name="Adams T.M."/>
            <person name="Armitage A.D."/>
            <person name="Sobczyk M.K."/>
            <person name="Bates H.J."/>
            <person name="Dunwell J.M."/>
            <person name="Nellist C.F."/>
            <person name="Harrison R.J."/>
        </authorList>
    </citation>
    <scope>NUCLEOTIDE SEQUENCE [LARGE SCALE GENOMIC DNA]</scope>
    <source>
        <strain evidence="2 3">SCRP249</strain>
    </source>
</reference>
<proteinExistence type="predicted"/>
<dbReference type="EMBL" id="QXFV01011727">
    <property type="protein sequence ID" value="KAE8952344.1"/>
    <property type="molecule type" value="Genomic_DNA"/>
</dbReference>
<dbReference type="AlphaFoldDB" id="A0A6A3G1I4"/>
<evidence type="ECO:0000313" key="3">
    <source>
        <dbReference type="Proteomes" id="UP000429607"/>
    </source>
</evidence>
<evidence type="ECO:0000259" key="1">
    <source>
        <dbReference type="Pfam" id="PF07727"/>
    </source>
</evidence>
<organism evidence="2 3">
    <name type="scientific">Phytophthora rubi</name>
    <dbReference type="NCBI Taxonomy" id="129364"/>
    <lineage>
        <taxon>Eukaryota</taxon>
        <taxon>Sar</taxon>
        <taxon>Stramenopiles</taxon>
        <taxon>Oomycota</taxon>
        <taxon>Peronosporomycetes</taxon>
        <taxon>Peronosporales</taxon>
        <taxon>Peronosporaceae</taxon>
        <taxon>Phytophthora</taxon>
    </lineage>
</organism>
<evidence type="ECO:0000313" key="2">
    <source>
        <dbReference type="EMBL" id="KAE8952344.1"/>
    </source>
</evidence>
<dbReference type="Proteomes" id="UP000429607">
    <property type="component" value="Unassembled WGS sequence"/>
</dbReference>